<evidence type="ECO:0000313" key="2">
    <source>
        <dbReference type="EMBL" id="QNT35594.1"/>
    </source>
</evidence>
<feature type="domain" description="Polymerase nucleotidyl transferase" evidence="1">
    <location>
        <begin position="32"/>
        <end position="102"/>
    </location>
</feature>
<name>A0A7H1KNT0_9EURY</name>
<dbReference type="AlphaFoldDB" id="A0A7H1KNT0"/>
<dbReference type="InterPro" id="IPR052548">
    <property type="entry name" value="Type_VII_TA_antitoxin"/>
</dbReference>
<dbReference type="PANTHER" id="PTHR33933:SF1">
    <property type="entry name" value="PROTEIN ADENYLYLTRANSFERASE MNTA-RELATED"/>
    <property type="match status" value="1"/>
</dbReference>
<dbReference type="GO" id="GO:0016779">
    <property type="term" value="F:nucleotidyltransferase activity"/>
    <property type="evidence" value="ECO:0007669"/>
    <property type="project" value="InterPro"/>
</dbReference>
<sequence length="127" mass="14270">MRSQDTLSSTGSGDTGLMMNRTIKDIKPILDEAKEKLQGIYGERLRGIILYGSYARGDATEGSDIDLILLLEDMSDPISELEKFSGEIHQLDFLYDTVISIIPIEADQYRIRRLPIILNAKREGIPI</sequence>
<dbReference type="EMBL" id="MT776526">
    <property type="protein sequence ID" value="QNT35594.1"/>
    <property type="molecule type" value="Genomic_DNA"/>
</dbReference>
<organism evidence="2">
    <name type="scientific">uncultured Methanosarcinales archaeon</name>
    <dbReference type="NCBI Taxonomy" id="183757"/>
    <lineage>
        <taxon>Archaea</taxon>
        <taxon>Methanobacteriati</taxon>
        <taxon>Methanobacteriota</taxon>
        <taxon>Stenosarchaea group</taxon>
        <taxon>Methanomicrobia</taxon>
        <taxon>Methanosarcinales</taxon>
        <taxon>environmental samples</taxon>
    </lineage>
</organism>
<dbReference type="PANTHER" id="PTHR33933">
    <property type="entry name" value="NUCLEOTIDYLTRANSFERASE"/>
    <property type="match status" value="1"/>
</dbReference>
<dbReference type="SUPFAM" id="SSF81301">
    <property type="entry name" value="Nucleotidyltransferase"/>
    <property type="match status" value="1"/>
</dbReference>
<protein>
    <recommendedName>
        <fullName evidence="1">Polymerase nucleotidyl transferase domain-containing protein</fullName>
    </recommendedName>
</protein>
<proteinExistence type="predicted"/>
<dbReference type="Gene3D" id="3.30.460.10">
    <property type="entry name" value="Beta Polymerase, domain 2"/>
    <property type="match status" value="1"/>
</dbReference>
<evidence type="ECO:0000259" key="1">
    <source>
        <dbReference type="Pfam" id="PF01909"/>
    </source>
</evidence>
<reference evidence="2" key="1">
    <citation type="submission" date="2020-07" db="EMBL/GenBank/DDBJ databases">
        <title>Unique genomic features of the anaerobic methanotrophic archaea.</title>
        <authorList>
            <person name="Chadwick G.L."/>
            <person name="Skennerton C.T."/>
            <person name="Laso-Perez R."/>
            <person name="Leu A.O."/>
            <person name="Speth D.R."/>
            <person name="Yu H."/>
            <person name="Morgan-Lang C."/>
            <person name="Hatzenpichler R."/>
            <person name="Goudeau D."/>
            <person name="Malmstrom R."/>
            <person name="Brazelton W.J."/>
            <person name="Woyke T."/>
            <person name="Hallam S.J."/>
            <person name="Tyson G.W."/>
            <person name="Wegener G."/>
            <person name="Boetius A."/>
            <person name="Orphan V."/>
        </authorList>
    </citation>
    <scope>NUCLEOTIDE SEQUENCE</scope>
</reference>
<accession>A0A7H1KNT0</accession>
<dbReference type="InterPro" id="IPR043519">
    <property type="entry name" value="NT_sf"/>
</dbReference>
<dbReference type="CDD" id="cd05403">
    <property type="entry name" value="NT_KNTase_like"/>
    <property type="match status" value="1"/>
</dbReference>
<dbReference type="Pfam" id="PF01909">
    <property type="entry name" value="NTP_transf_2"/>
    <property type="match status" value="1"/>
</dbReference>
<dbReference type="InterPro" id="IPR002934">
    <property type="entry name" value="Polymerase_NTP_transf_dom"/>
</dbReference>
<gene>
    <name evidence="2" type="ORF">HCAOCCDF_00042</name>
</gene>